<name>A0A9E5MLT4_9GAMM</name>
<dbReference type="RefSeq" id="WP_167181783.1">
    <property type="nucleotide sequence ID" value="NZ_JAAONZ010000002.1"/>
</dbReference>
<evidence type="ECO:0000313" key="2">
    <source>
        <dbReference type="Proteomes" id="UP000787472"/>
    </source>
</evidence>
<organism evidence="1 2">
    <name type="scientific">Pseudomaricurvus hydrocarbonicus</name>
    <dbReference type="NCBI Taxonomy" id="1470433"/>
    <lineage>
        <taxon>Bacteria</taxon>
        <taxon>Pseudomonadati</taxon>
        <taxon>Pseudomonadota</taxon>
        <taxon>Gammaproteobacteria</taxon>
        <taxon>Cellvibrionales</taxon>
        <taxon>Cellvibrionaceae</taxon>
        <taxon>Pseudomaricurvus</taxon>
    </lineage>
</organism>
<evidence type="ECO:0000313" key="1">
    <source>
        <dbReference type="EMBL" id="NHO64595.1"/>
    </source>
</evidence>
<keyword evidence="2" id="KW-1185">Reference proteome</keyword>
<gene>
    <name evidence="1" type="ORF">G8770_03425</name>
</gene>
<comment type="caution">
    <text evidence="1">The sequence shown here is derived from an EMBL/GenBank/DDBJ whole genome shotgun (WGS) entry which is preliminary data.</text>
</comment>
<sequence length="407" mass="45444">MDAHLQTITHLVLAHGDPQVSPQEVLFLNQRPMIVFSHNLDPSSEVSGYKVLLSGYAQHVSDNERGRRESGDLNDALLMLRATPYAINGKKLKGSVSTYSVLVKNTFRIDYQVHSGQVVVFNIQPVPHLQRLRDAAEQPGLYLVARNSYGSWRVMGKTDTVMTTHAAVNGQANNLTKAQWLMGSHLSVEFGDGVQEFSLFHNPTVGGYGDTWESVQDKLGFTTLVTRQFAAVLKSTQDGGKETYWVVHSQGGLIFVEGVRYLLNNHSRSALRHRTFNGIKNEQKGLLDKQRVAFHGNANNNWRSRRLLDRAGVELIAIRAHDYDFVTNILGANTANPRKLLGSVLYTNHVTRGSIVQSPHTLVQSQQQWEQNMITGPGKGRNLMQQGFHRSGKVVTQTVKVIKNYLP</sequence>
<protein>
    <submittedName>
        <fullName evidence="1">Uncharacterized protein</fullName>
    </submittedName>
</protein>
<dbReference type="EMBL" id="JAAONZ010000002">
    <property type="protein sequence ID" value="NHO64595.1"/>
    <property type="molecule type" value="Genomic_DNA"/>
</dbReference>
<proteinExistence type="predicted"/>
<dbReference type="AlphaFoldDB" id="A0A9E5MLT4"/>
<reference evidence="1" key="1">
    <citation type="submission" date="2020-03" db="EMBL/GenBank/DDBJ databases">
        <authorList>
            <person name="Guo F."/>
        </authorList>
    </citation>
    <scope>NUCLEOTIDE SEQUENCE</scope>
    <source>
        <strain evidence="1">JCM 30134</strain>
    </source>
</reference>
<accession>A0A9E5MLT4</accession>
<dbReference type="Proteomes" id="UP000787472">
    <property type="component" value="Unassembled WGS sequence"/>
</dbReference>